<keyword evidence="1" id="KW-0479">Metal-binding</keyword>
<evidence type="ECO:0000256" key="4">
    <source>
        <dbReference type="PROSITE-ProRule" id="PRU00134"/>
    </source>
</evidence>
<name>D0MW70_PHYIT</name>
<dbReference type="GO" id="GO:0008270">
    <property type="term" value="F:zinc ion binding"/>
    <property type="evidence" value="ECO:0007669"/>
    <property type="project" value="UniProtKB-KW"/>
</dbReference>
<evidence type="ECO:0000256" key="2">
    <source>
        <dbReference type="ARBA" id="ARBA00022771"/>
    </source>
</evidence>
<dbReference type="SUPFAM" id="SSF144232">
    <property type="entry name" value="HIT/MYND zinc finger-like"/>
    <property type="match status" value="1"/>
</dbReference>
<gene>
    <name evidence="6" type="ORF">PITG_02382</name>
</gene>
<dbReference type="Gene3D" id="6.10.140.2220">
    <property type="match status" value="1"/>
</dbReference>
<dbReference type="HOGENOM" id="CLU_2101706_0_0_1"/>
<dbReference type="RefSeq" id="XP_002907319.1">
    <property type="nucleotide sequence ID" value="XM_002907273.1"/>
</dbReference>
<organism evidence="6 7">
    <name type="scientific">Phytophthora infestans (strain T30-4)</name>
    <name type="common">Potato late blight agent</name>
    <dbReference type="NCBI Taxonomy" id="403677"/>
    <lineage>
        <taxon>Eukaryota</taxon>
        <taxon>Sar</taxon>
        <taxon>Stramenopiles</taxon>
        <taxon>Oomycota</taxon>
        <taxon>Peronosporomycetes</taxon>
        <taxon>Peronosporales</taxon>
        <taxon>Peronosporaceae</taxon>
        <taxon>Phytophthora</taxon>
    </lineage>
</organism>
<dbReference type="GeneID" id="9469840"/>
<dbReference type="PROSITE" id="PS50865">
    <property type="entry name" value="ZF_MYND_2"/>
    <property type="match status" value="1"/>
</dbReference>
<keyword evidence="2 4" id="KW-0863">Zinc-finger</keyword>
<dbReference type="AlphaFoldDB" id="D0MW70"/>
<proteinExistence type="predicted"/>
<dbReference type="InterPro" id="IPR002893">
    <property type="entry name" value="Znf_MYND"/>
</dbReference>
<dbReference type="Pfam" id="PF01753">
    <property type="entry name" value="zf-MYND"/>
    <property type="match status" value="1"/>
</dbReference>
<dbReference type="Proteomes" id="UP000006643">
    <property type="component" value="Unassembled WGS sequence"/>
</dbReference>
<feature type="domain" description="MYND-type" evidence="5">
    <location>
        <begin position="9"/>
        <end position="45"/>
    </location>
</feature>
<keyword evidence="3" id="KW-0862">Zinc</keyword>
<protein>
    <recommendedName>
        <fullName evidence="5">MYND-type domain-containing protein</fullName>
    </recommendedName>
</protein>
<accession>D0MW70</accession>
<dbReference type="InParanoid" id="D0MW70"/>
<dbReference type="EMBL" id="DS028120">
    <property type="protein sequence ID" value="EEY63883.1"/>
    <property type="molecule type" value="Genomic_DNA"/>
</dbReference>
<sequence>MSGHPVNMCENCGALSPQRCGRCKAFFICSRECMKAVWRRHKPDCDKIVAATEYLKSIGDEGSGVPCMISAGDKLLLDNRCLAVYQKYGYQLFLDILRENDTCSGIKTDHAGVVSR</sequence>
<evidence type="ECO:0000259" key="5">
    <source>
        <dbReference type="PROSITE" id="PS50865"/>
    </source>
</evidence>
<reference evidence="7" key="1">
    <citation type="journal article" date="2009" name="Nature">
        <title>Genome sequence and analysis of the Irish potato famine pathogen Phytophthora infestans.</title>
        <authorList>
            <consortium name="The Broad Institute Genome Sequencing Platform"/>
            <person name="Haas B.J."/>
            <person name="Kamoun S."/>
            <person name="Zody M.C."/>
            <person name="Jiang R.H."/>
            <person name="Handsaker R.E."/>
            <person name="Cano L.M."/>
            <person name="Grabherr M."/>
            <person name="Kodira C.D."/>
            <person name="Raffaele S."/>
            <person name="Torto-Alalibo T."/>
            <person name="Bozkurt T.O."/>
            <person name="Ah-Fong A.M."/>
            <person name="Alvarado L."/>
            <person name="Anderson V.L."/>
            <person name="Armstrong M.R."/>
            <person name="Avrova A."/>
            <person name="Baxter L."/>
            <person name="Beynon J."/>
            <person name="Boevink P.C."/>
            <person name="Bollmann S.R."/>
            <person name="Bos J.I."/>
            <person name="Bulone V."/>
            <person name="Cai G."/>
            <person name="Cakir C."/>
            <person name="Carrington J.C."/>
            <person name="Chawner M."/>
            <person name="Conti L."/>
            <person name="Costanzo S."/>
            <person name="Ewan R."/>
            <person name="Fahlgren N."/>
            <person name="Fischbach M.A."/>
            <person name="Fugelstad J."/>
            <person name="Gilroy E.M."/>
            <person name="Gnerre S."/>
            <person name="Green P.J."/>
            <person name="Grenville-Briggs L.J."/>
            <person name="Griffith J."/>
            <person name="Grunwald N.J."/>
            <person name="Horn K."/>
            <person name="Horner N.R."/>
            <person name="Hu C.H."/>
            <person name="Huitema E."/>
            <person name="Jeong D.H."/>
            <person name="Jones A.M."/>
            <person name="Jones J.D."/>
            <person name="Jones R.W."/>
            <person name="Karlsson E.K."/>
            <person name="Kunjeti S.G."/>
            <person name="Lamour K."/>
            <person name="Liu Z."/>
            <person name="Ma L."/>
            <person name="Maclean D."/>
            <person name="Chibucos M.C."/>
            <person name="McDonald H."/>
            <person name="McWalters J."/>
            <person name="Meijer H.J."/>
            <person name="Morgan W."/>
            <person name="Morris P.F."/>
            <person name="Munro C.A."/>
            <person name="O'Neill K."/>
            <person name="Ospina-Giraldo M."/>
            <person name="Pinzon A."/>
            <person name="Pritchard L."/>
            <person name="Ramsahoye B."/>
            <person name="Ren Q."/>
            <person name="Restrepo S."/>
            <person name="Roy S."/>
            <person name="Sadanandom A."/>
            <person name="Savidor A."/>
            <person name="Schornack S."/>
            <person name="Schwartz D.C."/>
            <person name="Schumann U.D."/>
            <person name="Schwessinger B."/>
            <person name="Seyer L."/>
            <person name="Sharpe T."/>
            <person name="Silvar C."/>
            <person name="Song J."/>
            <person name="Studholme D.J."/>
            <person name="Sykes S."/>
            <person name="Thines M."/>
            <person name="van de Vondervoort P.J."/>
            <person name="Phuntumart V."/>
            <person name="Wawra S."/>
            <person name="Weide R."/>
            <person name="Win J."/>
            <person name="Young C."/>
            <person name="Zhou S."/>
            <person name="Fry W."/>
            <person name="Meyers B.C."/>
            <person name="van West P."/>
            <person name="Ristaino J."/>
            <person name="Govers F."/>
            <person name="Birch P.R."/>
            <person name="Whisson S.C."/>
            <person name="Judelson H.S."/>
            <person name="Nusbaum C."/>
        </authorList>
    </citation>
    <scope>NUCLEOTIDE SEQUENCE [LARGE SCALE GENOMIC DNA]</scope>
    <source>
        <strain evidence="7">T30-4</strain>
    </source>
</reference>
<dbReference type="KEGG" id="pif:PITG_02382"/>
<dbReference type="VEuPathDB" id="FungiDB:PITG_02382"/>
<keyword evidence="7" id="KW-1185">Reference proteome</keyword>
<evidence type="ECO:0000256" key="1">
    <source>
        <dbReference type="ARBA" id="ARBA00022723"/>
    </source>
</evidence>
<evidence type="ECO:0000313" key="6">
    <source>
        <dbReference type="EMBL" id="EEY63883.1"/>
    </source>
</evidence>
<evidence type="ECO:0000313" key="7">
    <source>
        <dbReference type="Proteomes" id="UP000006643"/>
    </source>
</evidence>
<evidence type="ECO:0000256" key="3">
    <source>
        <dbReference type="ARBA" id="ARBA00022833"/>
    </source>
</evidence>
<dbReference type="OrthoDB" id="124227at2759"/>